<feature type="domain" description="DUF306" evidence="2">
    <location>
        <begin position="154"/>
        <end position="258"/>
    </location>
</feature>
<dbReference type="PROSITE" id="PS51257">
    <property type="entry name" value="PROKAR_LIPOPROTEIN"/>
    <property type="match status" value="1"/>
</dbReference>
<accession>A0ABU4HPX8</accession>
<feature type="chain" id="PRO_5046118520" evidence="1">
    <location>
        <begin position="17"/>
        <end position="266"/>
    </location>
</feature>
<keyword evidence="4" id="KW-1185">Reference proteome</keyword>
<evidence type="ECO:0000256" key="1">
    <source>
        <dbReference type="SAM" id="SignalP"/>
    </source>
</evidence>
<evidence type="ECO:0000313" key="4">
    <source>
        <dbReference type="Proteomes" id="UP001284601"/>
    </source>
</evidence>
<dbReference type="Gene3D" id="2.40.128.270">
    <property type="match status" value="2"/>
</dbReference>
<evidence type="ECO:0000313" key="3">
    <source>
        <dbReference type="EMBL" id="MDW5595299.1"/>
    </source>
</evidence>
<evidence type="ECO:0000259" key="2">
    <source>
        <dbReference type="Pfam" id="PF03724"/>
    </source>
</evidence>
<gene>
    <name evidence="3" type="ORF">R7226_13200</name>
</gene>
<name>A0ABU4HPX8_9ACTN</name>
<dbReference type="InterPro" id="IPR005184">
    <property type="entry name" value="DUF306_Meta_HslJ"/>
</dbReference>
<organism evidence="3 4">
    <name type="scientific">Conexibacter stalactiti</name>
    <dbReference type="NCBI Taxonomy" id="1940611"/>
    <lineage>
        <taxon>Bacteria</taxon>
        <taxon>Bacillati</taxon>
        <taxon>Actinomycetota</taxon>
        <taxon>Thermoleophilia</taxon>
        <taxon>Solirubrobacterales</taxon>
        <taxon>Conexibacteraceae</taxon>
        <taxon>Conexibacter</taxon>
    </lineage>
</organism>
<feature type="domain" description="DUF306" evidence="2">
    <location>
        <begin position="38"/>
        <end position="137"/>
    </location>
</feature>
<dbReference type="Proteomes" id="UP001284601">
    <property type="component" value="Unassembled WGS sequence"/>
</dbReference>
<dbReference type="PANTHER" id="PTHR35535">
    <property type="entry name" value="HEAT SHOCK PROTEIN HSLJ"/>
    <property type="match status" value="1"/>
</dbReference>
<dbReference type="InterPro" id="IPR038670">
    <property type="entry name" value="HslJ-like_sf"/>
</dbReference>
<keyword evidence="1" id="KW-0732">Signal</keyword>
<sequence length="266" mass="26877">MRLALALAVLIAVAVAGCGSDDDASTTTAASGAAVTAADLDGRSFVSTAVGGRELVAGTEVTIRFEEGTLGVNAGCNSLGGTYAVEDGTLRWNSAPAMTMIGCEPPLQRQDDWLLAFLSDGATITAPTARTLSLEHDGVTIELAEGASATQPPPIAGTAWTLTTISDRGGTAASVPAGVEPPTLRIVGGQAQVFAGCNRGSASVQVRDDGFAVFGPLKLTRKACDRAAMAVEREVTSVLSGRAALGFSGADLSVAKSGRHLVFRAG</sequence>
<feature type="signal peptide" evidence="1">
    <location>
        <begin position="1"/>
        <end position="16"/>
    </location>
</feature>
<dbReference type="InterPro" id="IPR053147">
    <property type="entry name" value="Hsp_HslJ-like"/>
</dbReference>
<proteinExistence type="predicted"/>
<dbReference type="Pfam" id="PF03724">
    <property type="entry name" value="META"/>
    <property type="match status" value="2"/>
</dbReference>
<comment type="caution">
    <text evidence="3">The sequence shown here is derived from an EMBL/GenBank/DDBJ whole genome shotgun (WGS) entry which is preliminary data.</text>
</comment>
<protein>
    <submittedName>
        <fullName evidence="3">META domain-containing protein</fullName>
    </submittedName>
</protein>
<reference evidence="4" key="1">
    <citation type="submission" date="2023-07" db="EMBL/GenBank/DDBJ databases">
        <title>Conexibacter stalactiti sp. nov., isolated from stalactites in a lava cave and emended description of the genus Conexibacter.</title>
        <authorList>
            <person name="Lee S.D."/>
        </authorList>
    </citation>
    <scope>NUCLEOTIDE SEQUENCE [LARGE SCALE GENOMIC DNA]</scope>
    <source>
        <strain evidence="4">KCTC 39840</strain>
    </source>
</reference>
<dbReference type="RefSeq" id="WP_318597637.1">
    <property type="nucleotide sequence ID" value="NZ_JAWSTH010000030.1"/>
</dbReference>
<dbReference type="EMBL" id="JAWSTH010000030">
    <property type="protein sequence ID" value="MDW5595299.1"/>
    <property type="molecule type" value="Genomic_DNA"/>
</dbReference>
<dbReference type="PANTHER" id="PTHR35535:SF2">
    <property type="entry name" value="DUF306 DOMAIN-CONTAINING PROTEIN"/>
    <property type="match status" value="1"/>
</dbReference>